<proteinExistence type="predicted"/>
<sequence>MTLRAEDNDHVEDFTWAMPQIVARGNDRTLDLMTVYGRVQDRLKAAGRPSMSVGTFRRLCRATGLSVTAPDSLGRRFFTGLCLLGDDD</sequence>
<dbReference type="EMBL" id="CP163429">
    <property type="protein sequence ID" value="XDP95878.1"/>
    <property type="molecule type" value="Genomic_DNA"/>
</dbReference>
<dbReference type="AlphaFoldDB" id="A0AB39LSS0"/>
<accession>A0AB39LSS0</accession>
<protein>
    <submittedName>
        <fullName evidence="1">Uncharacterized protein</fullName>
    </submittedName>
</protein>
<gene>
    <name evidence="1" type="ORF">AB5J57_21210</name>
</gene>
<organism evidence="1">
    <name type="scientific">Streptomyces sp. R02</name>
    <dbReference type="NCBI Taxonomy" id="3238623"/>
    <lineage>
        <taxon>Bacteria</taxon>
        <taxon>Bacillati</taxon>
        <taxon>Actinomycetota</taxon>
        <taxon>Actinomycetes</taxon>
        <taxon>Kitasatosporales</taxon>
        <taxon>Streptomycetaceae</taxon>
        <taxon>Streptomyces</taxon>
    </lineage>
</organism>
<evidence type="ECO:0000313" key="1">
    <source>
        <dbReference type="EMBL" id="XDP95878.1"/>
    </source>
</evidence>
<reference evidence="1" key="1">
    <citation type="submission" date="2024-07" db="EMBL/GenBank/DDBJ databases">
        <authorList>
            <person name="Yu S.T."/>
        </authorList>
    </citation>
    <scope>NUCLEOTIDE SEQUENCE</scope>
    <source>
        <strain evidence="1">R02</strain>
    </source>
</reference>
<name>A0AB39LSS0_9ACTN</name>
<dbReference type="RefSeq" id="WP_369157959.1">
    <property type="nucleotide sequence ID" value="NZ_CP163429.1"/>
</dbReference>